<dbReference type="GO" id="GO:0005524">
    <property type="term" value="F:ATP binding"/>
    <property type="evidence" value="ECO:0007669"/>
    <property type="project" value="UniProtKB-KW"/>
</dbReference>
<dbReference type="SUPFAM" id="SSF90123">
    <property type="entry name" value="ABC transporter transmembrane region"/>
    <property type="match status" value="1"/>
</dbReference>
<dbReference type="InterPro" id="IPR011527">
    <property type="entry name" value="ABC1_TM_dom"/>
</dbReference>
<dbReference type="InterPro" id="IPR036640">
    <property type="entry name" value="ABC1_TM_sf"/>
</dbReference>
<evidence type="ECO:0000313" key="11">
    <source>
        <dbReference type="Proteomes" id="UP000478740"/>
    </source>
</evidence>
<gene>
    <name evidence="10" type="ORF">GL284_03365</name>
</gene>
<dbReference type="GO" id="GO:0016887">
    <property type="term" value="F:ATP hydrolysis activity"/>
    <property type="evidence" value="ECO:0007669"/>
    <property type="project" value="InterPro"/>
</dbReference>
<evidence type="ECO:0000256" key="3">
    <source>
        <dbReference type="ARBA" id="ARBA00022741"/>
    </source>
</evidence>
<dbReference type="InterPro" id="IPR003439">
    <property type="entry name" value="ABC_transporter-like_ATP-bd"/>
</dbReference>
<evidence type="ECO:0000259" key="9">
    <source>
        <dbReference type="PROSITE" id="PS50929"/>
    </source>
</evidence>
<evidence type="ECO:0000259" key="8">
    <source>
        <dbReference type="PROSITE" id="PS50893"/>
    </source>
</evidence>
<keyword evidence="4" id="KW-0067">ATP-binding</keyword>
<dbReference type="Gene3D" id="1.20.1560.10">
    <property type="entry name" value="ABC transporter type 1, transmembrane domain"/>
    <property type="match status" value="1"/>
</dbReference>
<keyword evidence="2 7" id="KW-0812">Transmembrane</keyword>
<dbReference type="PANTHER" id="PTHR43394">
    <property type="entry name" value="ATP-DEPENDENT PERMEASE MDL1, MITOCHONDRIAL"/>
    <property type="match status" value="1"/>
</dbReference>
<dbReference type="NCBIfam" id="TIGR01842">
    <property type="entry name" value="type_I_sec_PrtD"/>
    <property type="match status" value="1"/>
</dbReference>
<dbReference type="Pfam" id="PF00005">
    <property type="entry name" value="ABC_tran"/>
    <property type="match status" value="1"/>
</dbReference>
<dbReference type="GO" id="GO:0030256">
    <property type="term" value="C:type I protein secretion system complex"/>
    <property type="evidence" value="ECO:0007669"/>
    <property type="project" value="InterPro"/>
</dbReference>
<dbReference type="AlphaFoldDB" id="A0A6L6IS64"/>
<evidence type="ECO:0000256" key="6">
    <source>
        <dbReference type="ARBA" id="ARBA00023136"/>
    </source>
</evidence>
<dbReference type="Pfam" id="PF00664">
    <property type="entry name" value="ABC_membrane"/>
    <property type="match status" value="1"/>
</dbReference>
<dbReference type="InterPro" id="IPR003593">
    <property type="entry name" value="AAA+_ATPase"/>
</dbReference>
<keyword evidence="5 7" id="KW-1133">Transmembrane helix</keyword>
<dbReference type="GO" id="GO:0005886">
    <property type="term" value="C:plasma membrane"/>
    <property type="evidence" value="ECO:0007669"/>
    <property type="project" value="UniProtKB-SubCell"/>
</dbReference>
<dbReference type="PROSITE" id="PS00211">
    <property type="entry name" value="ABC_TRANSPORTER_1"/>
    <property type="match status" value="1"/>
</dbReference>
<feature type="domain" description="ABC transmembrane type-1" evidence="9">
    <location>
        <begin position="26"/>
        <end position="305"/>
    </location>
</feature>
<keyword evidence="6 7" id="KW-0472">Membrane</keyword>
<dbReference type="Proteomes" id="UP000478740">
    <property type="component" value="Unassembled WGS sequence"/>
</dbReference>
<feature type="transmembrane region" description="Helical" evidence="7">
    <location>
        <begin position="61"/>
        <end position="79"/>
    </location>
</feature>
<feature type="transmembrane region" description="Helical" evidence="7">
    <location>
        <begin position="21"/>
        <end position="41"/>
    </location>
</feature>
<dbReference type="EMBL" id="WMII01000002">
    <property type="protein sequence ID" value="MTH63306.1"/>
    <property type="molecule type" value="Genomic_DNA"/>
</dbReference>
<evidence type="ECO:0000313" key="10">
    <source>
        <dbReference type="EMBL" id="MTH63306.1"/>
    </source>
</evidence>
<feature type="transmembrane region" description="Helical" evidence="7">
    <location>
        <begin position="158"/>
        <end position="179"/>
    </location>
</feature>
<dbReference type="InterPro" id="IPR027417">
    <property type="entry name" value="P-loop_NTPase"/>
</dbReference>
<dbReference type="InterPro" id="IPR010128">
    <property type="entry name" value="ATPase_T1SS_PrtD-like"/>
</dbReference>
<feature type="transmembrane region" description="Helical" evidence="7">
    <location>
        <begin position="252"/>
        <end position="270"/>
    </location>
</feature>
<dbReference type="PROSITE" id="PS50929">
    <property type="entry name" value="ABC_TM1F"/>
    <property type="match status" value="1"/>
</dbReference>
<keyword evidence="3" id="KW-0547">Nucleotide-binding</keyword>
<sequence>MALPPMRHDGRGELRKARGTGWQLMAFVGLFSFAVNMLMLTGPLFMMQVYDRVLASRSVETLTALFLLVVFLFLLMGVLDLARNRVMARVAARFQEKMEGRVFKAALQDGHGAASSDAAVKGGMRDLDAVQRLIGSPVLMALFDLPWAPFFLAAVFLFHWFLGAVALGGLLVLVLTTLLNQWLSKSALQKSAIASQSAERMSDMYLTEGELIGSLGMRDATFRRWQAARDRATEATIEGSDRASGFTVFSRSFRLFLQSALLAAGAWLVLRQEVTPGAMIASSILMGRALAPIEQVVGGWSMVQRAQDGWERLGDLLSRRPPPVDRTPLPRPAARIEVRNLTVAPPGSNMATLRGVSFDIAPGQALGVVGPSGAGKSTLARALIGAWPVGGGHIRLDGATLDQYEPDILGGLIGYLPQQVTLFDGTIAENIARLSPNPDPQRIVAAATAAAAHRMILDLPQGYDTPVTQSGGRLSGGQIQRIGLARALYADPVLFVLDEPNSNLDNEGSMALNLAIRNIKARGGAVVIMAHRPAAITECEMLLVMEAGMRRAFGPRDEVLKSMVRNAEQINRAQGQGGGVT</sequence>
<feature type="transmembrane region" description="Helical" evidence="7">
    <location>
        <begin position="133"/>
        <end position="152"/>
    </location>
</feature>
<dbReference type="GO" id="GO:0030253">
    <property type="term" value="P:protein secretion by the type I secretion system"/>
    <property type="evidence" value="ECO:0007669"/>
    <property type="project" value="InterPro"/>
</dbReference>
<dbReference type="InterPro" id="IPR039421">
    <property type="entry name" value="Type_1_exporter"/>
</dbReference>
<evidence type="ECO:0000256" key="4">
    <source>
        <dbReference type="ARBA" id="ARBA00022840"/>
    </source>
</evidence>
<dbReference type="SUPFAM" id="SSF52540">
    <property type="entry name" value="P-loop containing nucleoside triphosphate hydrolases"/>
    <property type="match status" value="1"/>
</dbReference>
<accession>A0A6L6IS64</accession>
<dbReference type="SMART" id="SM00382">
    <property type="entry name" value="AAA"/>
    <property type="match status" value="1"/>
</dbReference>
<protein>
    <submittedName>
        <fullName evidence="10">Type I secretion system permease/ATPase</fullName>
    </submittedName>
</protein>
<feature type="domain" description="ABC transporter" evidence="8">
    <location>
        <begin position="336"/>
        <end position="572"/>
    </location>
</feature>
<comment type="subcellular location">
    <subcellularLocation>
        <location evidence="1">Cell membrane</location>
        <topology evidence="1">Multi-pass membrane protein</topology>
    </subcellularLocation>
</comment>
<comment type="caution">
    <text evidence="10">The sequence shown here is derived from an EMBL/GenBank/DDBJ whole genome shotgun (WGS) entry which is preliminary data.</text>
</comment>
<dbReference type="Gene3D" id="3.40.50.300">
    <property type="entry name" value="P-loop containing nucleotide triphosphate hydrolases"/>
    <property type="match status" value="1"/>
</dbReference>
<evidence type="ECO:0000256" key="7">
    <source>
        <dbReference type="SAM" id="Phobius"/>
    </source>
</evidence>
<name>A0A6L6IS64_9RHOB</name>
<evidence type="ECO:0000256" key="5">
    <source>
        <dbReference type="ARBA" id="ARBA00022989"/>
    </source>
</evidence>
<reference evidence="10 11" key="1">
    <citation type="submission" date="2019-11" db="EMBL/GenBank/DDBJ databases">
        <authorList>
            <person name="Dong K."/>
        </authorList>
    </citation>
    <scope>NUCLEOTIDE SEQUENCE [LARGE SCALE GENOMIC DNA]</scope>
    <source>
        <strain evidence="10 11">DK608</strain>
    </source>
</reference>
<evidence type="ECO:0000256" key="2">
    <source>
        <dbReference type="ARBA" id="ARBA00022692"/>
    </source>
</evidence>
<organism evidence="10 11">
    <name type="scientific">Paracoccus shanxieyensis</name>
    <dbReference type="NCBI Taxonomy" id="2675752"/>
    <lineage>
        <taxon>Bacteria</taxon>
        <taxon>Pseudomonadati</taxon>
        <taxon>Pseudomonadota</taxon>
        <taxon>Alphaproteobacteria</taxon>
        <taxon>Rhodobacterales</taxon>
        <taxon>Paracoccaceae</taxon>
        <taxon>Paracoccus</taxon>
    </lineage>
</organism>
<evidence type="ECO:0000256" key="1">
    <source>
        <dbReference type="ARBA" id="ARBA00004651"/>
    </source>
</evidence>
<keyword evidence="11" id="KW-1185">Reference proteome</keyword>
<dbReference type="RefSeq" id="WP_155043225.1">
    <property type="nucleotide sequence ID" value="NZ_WMIH01000005.1"/>
</dbReference>
<dbReference type="PROSITE" id="PS50893">
    <property type="entry name" value="ABC_TRANSPORTER_2"/>
    <property type="match status" value="1"/>
</dbReference>
<dbReference type="GO" id="GO:0015421">
    <property type="term" value="F:ABC-type oligopeptide transporter activity"/>
    <property type="evidence" value="ECO:0007669"/>
    <property type="project" value="TreeGrafter"/>
</dbReference>
<dbReference type="InterPro" id="IPR017871">
    <property type="entry name" value="ABC_transporter-like_CS"/>
</dbReference>
<dbReference type="PANTHER" id="PTHR43394:SF1">
    <property type="entry name" value="ATP-BINDING CASSETTE SUB-FAMILY B MEMBER 10, MITOCHONDRIAL"/>
    <property type="match status" value="1"/>
</dbReference>
<proteinExistence type="predicted"/>